<dbReference type="EMBL" id="JBBPBN010000003">
    <property type="protein sequence ID" value="KAK9043323.1"/>
    <property type="molecule type" value="Genomic_DNA"/>
</dbReference>
<comment type="caution">
    <text evidence="1">The sequence shown here is derived from an EMBL/GenBank/DDBJ whole genome shotgun (WGS) entry which is preliminary data.</text>
</comment>
<dbReference type="Proteomes" id="UP001396334">
    <property type="component" value="Unassembled WGS sequence"/>
</dbReference>
<keyword evidence="2" id="KW-1185">Reference proteome</keyword>
<protein>
    <submittedName>
        <fullName evidence="1">Uncharacterized protein</fullName>
    </submittedName>
</protein>
<proteinExistence type="predicted"/>
<name>A0ABR2U0R5_9ROSI</name>
<evidence type="ECO:0000313" key="2">
    <source>
        <dbReference type="Proteomes" id="UP001396334"/>
    </source>
</evidence>
<evidence type="ECO:0000313" key="1">
    <source>
        <dbReference type="EMBL" id="KAK9043323.1"/>
    </source>
</evidence>
<sequence>MLDGFMASCVDEGVRRWWEMLNGGRWYSIGGELVNGDGGGSSSVDKDKVSEALRWWKVVGMEAGGWLCRTTGLGDGEK</sequence>
<gene>
    <name evidence="1" type="ORF">V6N11_071668</name>
</gene>
<accession>A0ABR2U0R5</accession>
<organism evidence="1 2">
    <name type="scientific">Hibiscus sabdariffa</name>
    <name type="common">roselle</name>
    <dbReference type="NCBI Taxonomy" id="183260"/>
    <lineage>
        <taxon>Eukaryota</taxon>
        <taxon>Viridiplantae</taxon>
        <taxon>Streptophyta</taxon>
        <taxon>Embryophyta</taxon>
        <taxon>Tracheophyta</taxon>
        <taxon>Spermatophyta</taxon>
        <taxon>Magnoliopsida</taxon>
        <taxon>eudicotyledons</taxon>
        <taxon>Gunneridae</taxon>
        <taxon>Pentapetalae</taxon>
        <taxon>rosids</taxon>
        <taxon>malvids</taxon>
        <taxon>Malvales</taxon>
        <taxon>Malvaceae</taxon>
        <taxon>Malvoideae</taxon>
        <taxon>Hibiscus</taxon>
    </lineage>
</organism>
<reference evidence="1 2" key="1">
    <citation type="journal article" date="2024" name="G3 (Bethesda)">
        <title>Genome assembly of Hibiscus sabdariffa L. provides insights into metabolisms of medicinal natural products.</title>
        <authorList>
            <person name="Kim T."/>
        </authorList>
    </citation>
    <scope>NUCLEOTIDE SEQUENCE [LARGE SCALE GENOMIC DNA]</scope>
    <source>
        <strain evidence="1">TK-2024</strain>
        <tissue evidence="1">Old leaves</tissue>
    </source>
</reference>